<dbReference type="Pfam" id="PF00294">
    <property type="entry name" value="PfkB"/>
    <property type="match status" value="1"/>
</dbReference>
<evidence type="ECO:0000256" key="1">
    <source>
        <dbReference type="ARBA" id="ARBA00010688"/>
    </source>
</evidence>
<dbReference type="RefSeq" id="WP_249294808.1">
    <property type="nucleotide sequence ID" value="NZ_JACRSV010000002.1"/>
</dbReference>
<dbReference type="InterPro" id="IPR002173">
    <property type="entry name" value="Carboh/pur_kinase_PfkB_CS"/>
</dbReference>
<evidence type="ECO:0000256" key="5">
    <source>
        <dbReference type="ARBA" id="ARBA00022840"/>
    </source>
</evidence>
<dbReference type="PROSITE" id="PS00584">
    <property type="entry name" value="PFKB_KINASES_2"/>
    <property type="match status" value="1"/>
</dbReference>
<keyword evidence="5" id="KW-0067">ATP-binding</keyword>
<dbReference type="Proteomes" id="UP000610760">
    <property type="component" value="Unassembled WGS sequence"/>
</dbReference>
<evidence type="ECO:0000313" key="8">
    <source>
        <dbReference type="Proteomes" id="UP000610760"/>
    </source>
</evidence>
<dbReference type="InterPro" id="IPR050306">
    <property type="entry name" value="PfkB_Carbo_kinase"/>
</dbReference>
<evidence type="ECO:0000256" key="2">
    <source>
        <dbReference type="ARBA" id="ARBA00022679"/>
    </source>
</evidence>
<dbReference type="SUPFAM" id="SSF53613">
    <property type="entry name" value="Ribokinase-like"/>
    <property type="match status" value="1"/>
</dbReference>
<dbReference type="InterPro" id="IPR029056">
    <property type="entry name" value="Ribokinase-like"/>
</dbReference>
<evidence type="ECO:0000313" key="7">
    <source>
        <dbReference type="EMBL" id="MBC8559826.1"/>
    </source>
</evidence>
<evidence type="ECO:0000259" key="6">
    <source>
        <dbReference type="Pfam" id="PF00294"/>
    </source>
</evidence>
<dbReference type="Gene3D" id="3.40.1190.20">
    <property type="match status" value="1"/>
</dbReference>
<keyword evidence="4 7" id="KW-0418">Kinase</keyword>
<comment type="caution">
    <text evidence="7">The sequence shown here is derived from an EMBL/GenBank/DDBJ whole genome shotgun (WGS) entry which is preliminary data.</text>
</comment>
<organism evidence="7 8">
    <name type="scientific">Fumia xinanensis</name>
    <dbReference type="NCBI Taxonomy" id="2763659"/>
    <lineage>
        <taxon>Bacteria</taxon>
        <taxon>Bacillati</taxon>
        <taxon>Bacillota</taxon>
        <taxon>Clostridia</taxon>
        <taxon>Eubacteriales</taxon>
        <taxon>Oscillospiraceae</taxon>
        <taxon>Fumia</taxon>
    </lineage>
</organism>
<proteinExistence type="inferred from homology"/>
<keyword evidence="8" id="KW-1185">Reference proteome</keyword>
<dbReference type="InterPro" id="IPR011611">
    <property type="entry name" value="PfkB_dom"/>
</dbReference>
<sequence>MFDFVSIGEMLIDFTPYMTDDGSALYQPNPGGAPANVASVVAKLGLHSAFVGKVGNDVFGLSCKEALKNAGVCTEHLVLTSDYPTTLAFVTLLPGGNREFSFYRNRLTADVSLEKSDLSESAYQNTRIFHFGSVSLTEDPEKSTVLYAVEEAKKAGALISYDPNLRLPLWKSAEEAKKTILETLHYADILKLSEEEVEFLFGKVDDHEICKELSQKHGISLILITKAADGCYAYVNGRDYHSYAYDLKTIDTTGAGDSFLAGVVYCLLHSSRDIKDLSDGEVSEMLDFANALGSLVTTKKGAIPAIPTIEEINRCIEMEQKLIPKQ</sequence>
<keyword evidence="3" id="KW-0547">Nucleotide-binding</keyword>
<dbReference type="PROSITE" id="PS00583">
    <property type="entry name" value="PFKB_KINASES_1"/>
    <property type="match status" value="1"/>
</dbReference>
<dbReference type="GO" id="GO:0016301">
    <property type="term" value="F:kinase activity"/>
    <property type="evidence" value="ECO:0007669"/>
    <property type="project" value="UniProtKB-KW"/>
</dbReference>
<keyword evidence="2" id="KW-0808">Transferase</keyword>
<reference evidence="7" key="1">
    <citation type="submission" date="2020-08" db="EMBL/GenBank/DDBJ databases">
        <title>Genome public.</title>
        <authorList>
            <person name="Liu C."/>
            <person name="Sun Q."/>
        </authorList>
    </citation>
    <scope>NUCLEOTIDE SEQUENCE</scope>
    <source>
        <strain evidence="7">NSJ-33</strain>
    </source>
</reference>
<dbReference type="PANTHER" id="PTHR43085:SF1">
    <property type="entry name" value="PSEUDOURIDINE KINASE-RELATED"/>
    <property type="match status" value="1"/>
</dbReference>
<dbReference type="CDD" id="cd01167">
    <property type="entry name" value="bac_FRK"/>
    <property type="match status" value="1"/>
</dbReference>
<gene>
    <name evidence="7" type="ORF">H8710_07050</name>
</gene>
<evidence type="ECO:0000256" key="4">
    <source>
        <dbReference type="ARBA" id="ARBA00022777"/>
    </source>
</evidence>
<dbReference type="PANTHER" id="PTHR43085">
    <property type="entry name" value="HEXOKINASE FAMILY MEMBER"/>
    <property type="match status" value="1"/>
</dbReference>
<comment type="similarity">
    <text evidence="1">Belongs to the carbohydrate kinase PfkB family.</text>
</comment>
<name>A0A926E5Z7_9FIRM</name>
<evidence type="ECO:0000256" key="3">
    <source>
        <dbReference type="ARBA" id="ARBA00022741"/>
    </source>
</evidence>
<dbReference type="GO" id="GO:0005524">
    <property type="term" value="F:ATP binding"/>
    <property type="evidence" value="ECO:0007669"/>
    <property type="project" value="UniProtKB-KW"/>
</dbReference>
<feature type="domain" description="Carbohydrate kinase PfkB" evidence="6">
    <location>
        <begin position="3"/>
        <end position="308"/>
    </location>
</feature>
<accession>A0A926E5Z7</accession>
<dbReference type="AlphaFoldDB" id="A0A926E5Z7"/>
<dbReference type="EMBL" id="JACRSV010000002">
    <property type="protein sequence ID" value="MBC8559826.1"/>
    <property type="molecule type" value="Genomic_DNA"/>
</dbReference>
<protein>
    <submittedName>
        <fullName evidence="7">Carbohydrate kinase</fullName>
    </submittedName>
</protein>